<reference evidence="9" key="1">
    <citation type="submission" date="2020-12" db="EMBL/GenBank/DDBJ databases">
        <title>Vagococcus allomyrinae sp. nov. and Enterococcus lavae sp. nov., isolated from the larvae of Allomyrina dichotoma.</title>
        <authorList>
            <person name="Lee S.D."/>
        </authorList>
    </citation>
    <scope>NUCLEOTIDE SEQUENCE</scope>
    <source>
        <strain evidence="9">BWB3-3</strain>
    </source>
</reference>
<dbReference type="Gene3D" id="3.30.230.10">
    <property type="match status" value="1"/>
</dbReference>
<dbReference type="Proteomes" id="UP000674938">
    <property type="component" value="Unassembled WGS sequence"/>
</dbReference>
<dbReference type="InterPro" id="IPR000100">
    <property type="entry name" value="RNase_P"/>
</dbReference>
<evidence type="ECO:0000313" key="10">
    <source>
        <dbReference type="Proteomes" id="UP000674938"/>
    </source>
</evidence>
<evidence type="ECO:0000256" key="7">
    <source>
        <dbReference type="HAMAP-Rule" id="MF_00227"/>
    </source>
</evidence>
<comment type="caution">
    <text evidence="9">The sequence shown here is derived from an EMBL/GenBank/DDBJ whole genome shotgun (WGS) entry which is preliminary data.</text>
</comment>
<protein>
    <recommendedName>
        <fullName evidence="7 8">Ribonuclease P protein component</fullName>
        <shortName evidence="7">RNase P protein</shortName>
        <shortName evidence="7">RNaseP protein</shortName>
        <ecNumber evidence="7 8">3.1.26.5</ecNumber>
    </recommendedName>
    <alternativeName>
        <fullName evidence="7">Protein C5</fullName>
    </alternativeName>
</protein>
<sequence>MKKSYRIKKENEFQAIMQKKQSFANKNFVVYVDFREQPHFRVGLSVGKKIGNAVTRNYVKRQIRENLRLLGTEIKQGSNIIVIARPNIVNLTSAEVKKNLEHVFKLAHILLVREVSESEE</sequence>
<evidence type="ECO:0000313" key="9">
    <source>
        <dbReference type="EMBL" id="MBP1041343.1"/>
    </source>
</evidence>
<comment type="subunit">
    <text evidence="7">Consists of a catalytic RNA component (M1 or rnpB) and a protein subunit.</text>
</comment>
<evidence type="ECO:0000256" key="4">
    <source>
        <dbReference type="ARBA" id="ARBA00022759"/>
    </source>
</evidence>
<dbReference type="AlphaFoldDB" id="A0A940PC88"/>
<dbReference type="RefSeq" id="WP_209527181.1">
    <property type="nucleotide sequence ID" value="NZ_JAEEGA010000005.1"/>
</dbReference>
<dbReference type="GO" id="GO:0001682">
    <property type="term" value="P:tRNA 5'-leader removal"/>
    <property type="evidence" value="ECO:0007669"/>
    <property type="project" value="UniProtKB-UniRule"/>
</dbReference>
<dbReference type="EC" id="3.1.26.5" evidence="7 8"/>
<gene>
    <name evidence="7 9" type="primary">rnpA</name>
    <name evidence="9" type="ORF">I6N95_10015</name>
</gene>
<comment type="catalytic activity">
    <reaction evidence="7">
        <text>Endonucleolytic cleavage of RNA, removing 5'-extranucleotides from tRNA precursor.</text>
        <dbReference type="EC" id="3.1.26.5"/>
    </reaction>
</comment>
<dbReference type="InterPro" id="IPR014721">
    <property type="entry name" value="Ribsml_uS5_D2-typ_fold_subgr"/>
</dbReference>
<evidence type="ECO:0000256" key="2">
    <source>
        <dbReference type="ARBA" id="ARBA00022694"/>
    </source>
</evidence>
<dbReference type="EMBL" id="JAEEGA010000005">
    <property type="protein sequence ID" value="MBP1041343.1"/>
    <property type="molecule type" value="Genomic_DNA"/>
</dbReference>
<evidence type="ECO:0000256" key="3">
    <source>
        <dbReference type="ARBA" id="ARBA00022722"/>
    </source>
</evidence>
<keyword evidence="5 7" id="KW-0378">Hydrolase</keyword>
<dbReference type="PANTHER" id="PTHR33992">
    <property type="entry name" value="RIBONUCLEASE P PROTEIN COMPONENT"/>
    <property type="match status" value="1"/>
</dbReference>
<dbReference type="GO" id="GO:0000049">
    <property type="term" value="F:tRNA binding"/>
    <property type="evidence" value="ECO:0007669"/>
    <property type="project" value="UniProtKB-UniRule"/>
</dbReference>
<keyword evidence="4 7" id="KW-0255">Endonuclease</keyword>
<dbReference type="Pfam" id="PF00825">
    <property type="entry name" value="Ribonuclease_P"/>
    <property type="match status" value="1"/>
</dbReference>
<dbReference type="GO" id="GO:0004526">
    <property type="term" value="F:ribonuclease P activity"/>
    <property type="evidence" value="ECO:0007669"/>
    <property type="project" value="UniProtKB-UniRule"/>
</dbReference>
<keyword evidence="2 7" id="KW-0819">tRNA processing</keyword>
<evidence type="ECO:0000256" key="8">
    <source>
        <dbReference type="NCBIfam" id="TIGR00188"/>
    </source>
</evidence>
<evidence type="ECO:0000256" key="6">
    <source>
        <dbReference type="ARBA" id="ARBA00022884"/>
    </source>
</evidence>
<keyword evidence="6 7" id="KW-0694">RNA-binding</keyword>
<comment type="similarity">
    <text evidence="7">Belongs to the RnpA family.</text>
</comment>
<dbReference type="InterPro" id="IPR020568">
    <property type="entry name" value="Ribosomal_Su5_D2-typ_SF"/>
</dbReference>
<evidence type="ECO:0000256" key="5">
    <source>
        <dbReference type="ARBA" id="ARBA00022801"/>
    </source>
</evidence>
<dbReference type="GO" id="GO:0042781">
    <property type="term" value="F:3'-tRNA processing endoribonuclease activity"/>
    <property type="evidence" value="ECO:0007669"/>
    <property type="project" value="TreeGrafter"/>
</dbReference>
<evidence type="ECO:0000256" key="1">
    <source>
        <dbReference type="ARBA" id="ARBA00002663"/>
    </source>
</evidence>
<comment type="function">
    <text evidence="1 7">RNaseP catalyzes the removal of the 5'-leader sequence from pre-tRNA to produce the mature 5'-terminus. It can also cleave other RNA substrates such as 4.5S RNA. The protein component plays an auxiliary but essential role in vivo by binding to the 5'-leader sequence and broadening the substrate specificity of the ribozyme.</text>
</comment>
<dbReference type="PROSITE" id="PS00648">
    <property type="entry name" value="RIBONUCLEASE_P"/>
    <property type="match status" value="1"/>
</dbReference>
<keyword evidence="10" id="KW-1185">Reference proteome</keyword>
<keyword evidence="3 7" id="KW-0540">Nuclease</keyword>
<accession>A0A940PC88</accession>
<dbReference type="FunFam" id="3.30.230.10:FF:000021">
    <property type="entry name" value="Ribonuclease P protein component"/>
    <property type="match status" value="1"/>
</dbReference>
<proteinExistence type="inferred from homology"/>
<dbReference type="GO" id="GO:0030677">
    <property type="term" value="C:ribonuclease P complex"/>
    <property type="evidence" value="ECO:0007669"/>
    <property type="project" value="TreeGrafter"/>
</dbReference>
<dbReference type="PANTHER" id="PTHR33992:SF1">
    <property type="entry name" value="RIBONUCLEASE P PROTEIN COMPONENT"/>
    <property type="match status" value="1"/>
</dbReference>
<organism evidence="9 10">
    <name type="scientific">Vagococcus allomyrinae</name>
    <dbReference type="NCBI Taxonomy" id="2794353"/>
    <lineage>
        <taxon>Bacteria</taxon>
        <taxon>Bacillati</taxon>
        <taxon>Bacillota</taxon>
        <taxon>Bacilli</taxon>
        <taxon>Lactobacillales</taxon>
        <taxon>Enterococcaceae</taxon>
        <taxon>Vagococcus</taxon>
    </lineage>
</organism>
<name>A0A940PC88_9ENTE</name>
<dbReference type="SUPFAM" id="SSF54211">
    <property type="entry name" value="Ribosomal protein S5 domain 2-like"/>
    <property type="match status" value="1"/>
</dbReference>
<dbReference type="HAMAP" id="MF_00227">
    <property type="entry name" value="RNase_P"/>
    <property type="match status" value="1"/>
</dbReference>
<dbReference type="NCBIfam" id="TIGR00188">
    <property type="entry name" value="rnpA"/>
    <property type="match status" value="1"/>
</dbReference>
<dbReference type="InterPro" id="IPR020539">
    <property type="entry name" value="RNase_P_CS"/>
</dbReference>